<evidence type="ECO:0000313" key="15">
    <source>
        <dbReference type="Proteomes" id="UP000481861"/>
    </source>
</evidence>
<evidence type="ECO:0000256" key="4">
    <source>
        <dbReference type="ARBA" id="ARBA00022692"/>
    </source>
</evidence>
<keyword evidence="7" id="KW-0406">Ion transport</keyword>
<feature type="domain" description="FAD-binding FR-type" evidence="13">
    <location>
        <begin position="427"/>
        <end position="598"/>
    </location>
</feature>
<comment type="similarity">
    <text evidence="2">Belongs to the ferric reductase (FRE) family.</text>
</comment>
<dbReference type="PANTHER" id="PTHR32361">
    <property type="entry name" value="FERRIC/CUPRIC REDUCTASE TRANSMEMBRANE COMPONENT"/>
    <property type="match status" value="1"/>
</dbReference>
<sequence length="750" mass="85108">MRNHLPYTLLLLGSVIQTDALRSGKWCFAGCELNLNYVTFNDTDPMLSRKIRSCQSLLRVTSLYLCVQSYCTAEGLTEWLQGTSEMCQRTANVTLPPYDVISEYTPEQIAGVKRLNAEEALTYPKLGIVVIPDESFFERGFTTLDAADYEYNIHLVYGWALYYFWAAVVGIGVGTRLIALIQGFKRQEWQPSPEGESMLNERVQRNRIPSLLYVLSKRHIITPATFGYRCSQNMGWCTVPPRIQSLTITTFVLLNVVLCSIDYRVTEGNLYWPQQYIQRWRYVSDRTGIISLANFPLIWLFGTRNNTLMWLTGWGFGTYNNFHRWVARVATVQAVVHSVGYTVMIVDPGGWHMLWKHMQRHYFWNGELATIFMCALLAFSVYGLRRSHYEIFLVTHIVFSIIVLLTMYYHVEIFNGDWNFFIWPCLVIWILDRLLRTVRILLFNPCFWNTKANAAYDPSSNLVRLDVPCSQSFLTPQPGTYYYLYVLDDLRYAHQNHPFTLAYVASDRGSHDVDDRCHSAAVQLPSIHRSASDISDTSTESEALLLSTPPPPRETSSSLVFLIRPYDGFTSRLAQRASTSPTPLRVLVEGPYGHTTPLHTFPNILFLVGGTGIAVPLSHLTRLLSSNSPSSVISLRIVWAVREHAFLASVMRDFQTLLQDERVELVVHVTQDAESKDDVLAGGVKGVEVKAGRPVVDTAVAEAVAEAGKRRLAVVACGPAQMADQARRASVRALERGCRGIEYFEESFKW</sequence>
<evidence type="ECO:0000256" key="7">
    <source>
        <dbReference type="ARBA" id="ARBA00023065"/>
    </source>
</evidence>
<feature type="region of interest" description="Disordered" evidence="10">
    <location>
        <begin position="530"/>
        <end position="552"/>
    </location>
</feature>
<dbReference type="Pfam" id="PF08030">
    <property type="entry name" value="NAD_binding_6"/>
    <property type="match status" value="1"/>
</dbReference>
<evidence type="ECO:0000259" key="13">
    <source>
        <dbReference type="PROSITE" id="PS51384"/>
    </source>
</evidence>
<dbReference type="Gene3D" id="3.40.50.80">
    <property type="entry name" value="Nucleotide-binding domain of ferredoxin-NADP reductase (FNR) module"/>
    <property type="match status" value="1"/>
</dbReference>
<dbReference type="PANTHER" id="PTHR32361:SF9">
    <property type="entry name" value="FERRIC REDUCTASE TRANSMEMBRANE COMPONENT 3-RELATED"/>
    <property type="match status" value="1"/>
</dbReference>
<dbReference type="SFLD" id="SFLDS00052">
    <property type="entry name" value="Ferric_Reductase_Domain"/>
    <property type="match status" value="1"/>
</dbReference>
<evidence type="ECO:0000256" key="12">
    <source>
        <dbReference type="SAM" id="SignalP"/>
    </source>
</evidence>
<keyword evidence="5 11" id="KW-1133">Transmembrane helix</keyword>
<comment type="caution">
    <text evidence="14">The sequence shown here is derived from an EMBL/GenBank/DDBJ whole genome shotgun (WGS) entry which is preliminary data.</text>
</comment>
<evidence type="ECO:0000256" key="9">
    <source>
        <dbReference type="ARBA" id="ARBA00023180"/>
    </source>
</evidence>
<proteinExistence type="inferred from homology"/>
<dbReference type="AlphaFoldDB" id="A0A7C8HYB9"/>
<keyword evidence="15" id="KW-1185">Reference proteome</keyword>
<keyword evidence="6" id="KW-0560">Oxidoreductase</keyword>
<dbReference type="Pfam" id="PF01794">
    <property type="entry name" value="Ferric_reduct"/>
    <property type="match status" value="1"/>
</dbReference>
<keyword evidence="3" id="KW-0813">Transport</keyword>
<gene>
    <name evidence="14" type="ORF">BDV95DRAFT_289820</name>
</gene>
<feature type="transmembrane region" description="Helical" evidence="11">
    <location>
        <begin position="159"/>
        <end position="179"/>
    </location>
</feature>
<evidence type="ECO:0000313" key="14">
    <source>
        <dbReference type="EMBL" id="KAF2864728.1"/>
    </source>
</evidence>
<dbReference type="GO" id="GO:0000293">
    <property type="term" value="F:ferric-chelate reductase activity"/>
    <property type="evidence" value="ECO:0007669"/>
    <property type="project" value="UniProtKB-ARBA"/>
</dbReference>
<keyword evidence="12" id="KW-0732">Signal</keyword>
<evidence type="ECO:0000256" key="6">
    <source>
        <dbReference type="ARBA" id="ARBA00023002"/>
    </source>
</evidence>
<dbReference type="GO" id="GO:0015677">
    <property type="term" value="P:copper ion import"/>
    <property type="evidence" value="ECO:0007669"/>
    <property type="project" value="TreeGrafter"/>
</dbReference>
<organism evidence="14 15">
    <name type="scientific">Massariosphaeria phaeospora</name>
    <dbReference type="NCBI Taxonomy" id="100035"/>
    <lineage>
        <taxon>Eukaryota</taxon>
        <taxon>Fungi</taxon>
        <taxon>Dikarya</taxon>
        <taxon>Ascomycota</taxon>
        <taxon>Pezizomycotina</taxon>
        <taxon>Dothideomycetes</taxon>
        <taxon>Pleosporomycetidae</taxon>
        <taxon>Pleosporales</taxon>
        <taxon>Pleosporales incertae sedis</taxon>
        <taxon>Massariosphaeria</taxon>
    </lineage>
</organism>
<dbReference type="GO" id="GO:0006826">
    <property type="term" value="P:iron ion transport"/>
    <property type="evidence" value="ECO:0007669"/>
    <property type="project" value="TreeGrafter"/>
</dbReference>
<evidence type="ECO:0000256" key="5">
    <source>
        <dbReference type="ARBA" id="ARBA00022989"/>
    </source>
</evidence>
<accession>A0A7C8HYB9</accession>
<dbReference type="InterPro" id="IPR017927">
    <property type="entry name" value="FAD-bd_FR_type"/>
</dbReference>
<protein>
    <submittedName>
        <fullName evidence="14">Ferric reductase like transmembrane component-domain-containing protein</fullName>
    </submittedName>
</protein>
<evidence type="ECO:0000256" key="10">
    <source>
        <dbReference type="SAM" id="MobiDB-lite"/>
    </source>
</evidence>
<evidence type="ECO:0000256" key="8">
    <source>
        <dbReference type="ARBA" id="ARBA00023136"/>
    </source>
</evidence>
<dbReference type="Proteomes" id="UP000481861">
    <property type="component" value="Unassembled WGS sequence"/>
</dbReference>
<comment type="subcellular location">
    <subcellularLocation>
        <location evidence="1">Membrane</location>
        <topology evidence="1">Multi-pass membrane protein</topology>
    </subcellularLocation>
</comment>
<keyword evidence="4 11" id="KW-0812">Transmembrane</keyword>
<dbReference type="InterPro" id="IPR013121">
    <property type="entry name" value="Fe_red_NAD-bd_6"/>
</dbReference>
<dbReference type="EMBL" id="JAADJZ010000040">
    <property type="protein sequence ID" value="KAF2864728.1"/>
    <property type="molecule type" value="Genomic_DNA"/>
</dbReference>
<dbReference type="GO" id="GO:0006879">
    <property type="term" value="P:intracellular iron ion homeostasis"/>
    <property type="evidence" value="ECO:0007669"/>
    <property type="project" value="TreeGrafter"/>
</dbReference>
<dbReference type="InterPro" id="IPR039261">
    <property type="entry name" value="FNR_nucleotide-bd"/>
</dbReference>
<dbReference type="GO" id="GO:0005886">
    <property type="term" value="C:plasma membrane"/>
    <property type="evidence" value="ECO:0007669"/>
    <property type="project" value="TreeGrafter"/>
</dbReference>
<dbReference type="OrthoDB" id="167398at2759"/>
<dbReference type="InterPro" id="IPR013130">
    <property type="entry name" value="Fe3_Rdtase_TM_dom"/>
</dbReference>
<reference evidence="14 15" key="1">
    <citation type="submission" date="2020-01" db="EMBL/GenBank/DDBJ databases">
        <authorList>
            <consortium name="DOE Joint Genome Institute"/>
            <person name="Haridas S."/>
            <person name="Albert R."/>
            <person name="Binder M."/>
            <person name="Bloem J."/>
            <person name="Labutti K."/>
            <person name="Salamov A."/>
            <person name="Andreopoulos B."/>
            <person name="Baker S.E."/>
            <person name="Barry K."/>
            <person name="Bills G."/>
            <person name="Bluhm B.H."/>
            <person name="Cannon C."/>
            <person name="Castanera R."/>
            <person name="Culley D.E."/>
            <person name="Daum C."/>
            <person name="Ezra D."/>
            <person name="Gonzalez J.B."/>
            <person name="Henrissat B."/>
            <person name="Kuo A."/>
            <person name="Liang C."/>
            <person name="Lipzen A."/>
            <person name="Lutzoni F."/>
            <person name="Magnuson J."/>
            <person name="Mondo S."/>
            <person name="Nolan M."/>
            <person name="Ohm R."/>
            <person name="Pangilinan J."/>
            <person name="Park H.-J.H."/>
            <person name="Ramirez L."/>
            <person name="Alfaro M."/>
            <person name="Sun H."/>
            <person name="Tritt A."/>
            <person name="Yoshinaga Y."/>
            <person name="Zwiers L.-H.L."/>
            <person name="Turgeon B.G."/>
            <person name="Goodwin S.B."/>
            <person name="Spatafora J.W."/>
            <person name="Crous P.W."/>
            <person name="Grigoriev I.V."/>
        </authorList>
    </citation>
    <scope>NUCLEOTIDE SEQUENCE [LARGE SCALE GENOMIC DNA]</scope>
    <source>
        <strain evidence="14 15">CBS 611.86</strain>
    </source>
</reference>
<dbReference type="PROSITE" id="PS51384">
    <property type="entry name" value="FAD_FR"/>
    <property type="match status" value="1"/>
</dbReference>
<keyword evidence="8 11" id="KW-0472">Membrane</keyword>
<evidence type="ECO:0000256" key="3">
    <source>
        <dbReference type="ARBA" id="ARBA00022448"/>
    </source>
</evidence>
<dbReference type="SUPFAM" id="SSF52343">
    <property type="entry name" value="Ferredoxin reductase-like, C-terminal NADP-linked domain"/>
    <property type="match status" value="1"/>
</dbReference>
<evidence type="ECO:0000256" key="2">
    <source>
        <dbReference type="ARBA" id="ARBA00006278"/>
    </source>
</evidence>
<evidence type="ECO:0000256" key="1">
    <source>
        <dbReference type="ARBA" id="ARBA00004141"/>
    </source>
</evidence>
<keyword evidence="9" id="KW-0325">Glycoprotein</keyword>
<dbReference type="CDD" id="cd06186">
    <property type="entry name" value="NOX_Duox_like_FAD_NADP"/>
    <property type="match status" value="1"/>
</dbReference>
<feature type="transmembrane region" description="Helical" evidence="11">
    <location>
        <begin position="391"/>
        <end position="411"/>
    </location>
</feature>
<evidence type="ECO:0000256" key="11">
    <source>
        <dbReference type="SAM" id="Phobius"/>
    </source>
</evidence>
<feature type="compositionally biased region" description="Polar residues" evidence="10">
    <location>
        <begin position="532"/>
        <end position="541"/>
    </location>
</feature>
<dbReference type="SFLD" id="SFLDG01168">
    <property type="entry name" value="Ferric_reductase_subgroup_(FRE"/>
    <property type="match status" value="1"/>
</dbReference>
<dbReference type="InterPro" id="IPR051410">
    <property type="entry name" value="Ferric/Cupric_Reductase"/>
</dbReference>
<feature type="chain" id="PRO_5029009036" evidence="12">
    <location>
        <begin position="21"/>
        <end position="750"/>
    </location>
</feature>
<feature type="signal peptide" evidence="12">
    <location>
        <begin position="1"/>
        <end position="20"/>
    </location>
</feature>
<name>A0A7C8HYB9_9PLEO</name>
<feature type="transmembrane region" description="Helical" evidence="11">
    <location>
        <begin position="362"/>
        <end position="384"/>
    </location>
</feature>